<dbReference type="PANTHER" id="PTHR43424:SF1">
    <property type="entry name" value="LOCUS PUTATIVE PROTEIN 1-RELATED"/>
    <property type="match status" value="1"/>
</dbReference>
<feature type="transmembrane region" description="Helical" evidence="2">
    <location>
        <begin position="159"/>
        <end position="179"/>
    </location>
</feature>
<dbReference type="PATRIC" id="fig|710421.3.peg.4609"/>
<gene>
    <name evidence="3" type="ordered locus">Mycch_4621</name>
</gene>
<dbReference type="STRING" id="710421.Mycch_4621"/>
<dbReference type="KEGG" id="mcb:Mycch_4621"/>
<dbReference type="InterPro" id="IPR052556">
    <property type="entry name" value="PolySynth_Transporter"/>
</dbReference>
<proteinExistence type="predicted"/>
<feature type="transmembrane region" description="Helical" evidence="2">
    <location>
        <begin position="363"/>
        <end position="383"/>
    </location>
</feature>
<feature type="transmembrane region" description="Helical" evidence="2">
    <location>
        <begin position="48"/>
        <end position="72"/>
    </location>
</feature>
<feature type="region of interest" description="Disordered" evidence="1">
    <location>
        <begin position="683"/>
        <end position="709"/>
    </location>
</feature>
<dbReference type="eggNOG" id="COG2244">
    <property type="taxonomic scope" value="Bacteria"/>
</dbReference>
<dbReference type="HOGENOM" id="CLU_389236_0_0_11"/>
<dbReference type="AlphaFoldDB" id="I4BPW6"/>
<reference evidence="3 4" key="1">
    <citation type="submission" date="2012-06" db="EMBL/GenBank/DDBJ databases">
        <title>Complete sequence of chromosome of Mycobacterium chubuense NBB4.</title>
        <authorList>
            <consortium name="US DOE Joint Genome Institute"/>
            <person name="Lucas S."/>
            <person name="Han J."/>
            <person name="Lapidus A."/>
            <person name="Cheng J.-F."/>
            <person name="Goodwin L."/>
            <person name="Pitluck S."/>
            <person name="Peters L."/>
            <person name="Mikhailova N."/>
            <person name="Teshima H."/>
            <person name="Detter J.C."/>
            <person name="Han C."/>
            <person name="Tapia R."/>
            <person name="Land M."/>
            <person name="Hauser L."/>
            <person name="Kyrpides N."/>
            <person name="Ivanova N."/>
            <person name="Pagani I."/>
            <person name="Mattes T."/>
            <person name="Holmes A."/>
            <person name="Rutledge P."/>
            <person name="Paulsen I."/>
            <person name="Coleman N."/>
            <person name="Woyke T."/>
        </authorList>
    </citation>
    <scope>NUCLEOTIDE SEQUENCE [LARGE SCALE GENOMIC DNA]</scope>
    <source>
        <strain evidence="3 4">NBB4</strain>
    </source>
</reference>
<sequence>MSAKRLLQQNGLLGIFASQVGSHVGGALLGLVFWLLAARTLTPGQLGLGAALVAAMTLLSMLGLFGIGTLLIERFKYVAVQERWPLMTTGLATAAAGGVFATLAWLVVSALAHFDGVLGDLSLNHVLLLIAATAIATVCSAFDQAAIGMGAAHVQLRRNIIASCLRIAFLVGAIALDFISGEIILISWIFGLVGSLLVSRFRSHVLPRSGVTARQRVNIVRDHWATAVSHHGLTLALASSSLMLPVVVASMMSAEQTAHFSQARLLADTALAIPYFLTIALFATVHDLEGFRRTARRTIALGMVLALCFFTGAVLLGRFLLLPFGSEYAEASPPLLVLMLAGGPVLVLKDHFAVLRRLQGKRVSGAVAMALWAAAELTGAVVGGLRGSPAMACIGWLVTSAVCALFALPVLIGGMRGSASSVASSDGPQVEADRKLAEFWTSYVEAGRSKFRYVLLNPLCTFRALRGVRDLAVVRVARPSDGPGGRAVREVLDLRGPFGIPARWFGSAAVNVPADASEHLTGAHAQTLRRKIRAAQRHGVSCRMVEQAERSALLSRANTAEQVHRDQQYRVLAPHNDDLLEHDLWMVAEDSAGEPILLTVIPIDGEFATLRYFRTLGAGDVFSLSRYTATHAVVEELSKRNVRWLLDTAPSGGQTNGVRHFQRMVGFRYVRLVRNTVSAVSVPTTSREGMRRLETDHPAGVRPEMQSAP</sequence>
<dbReference type="Proteomes" id="UP000006057">
    <property type="component" value="Chromosome"/>
</dbReference>
<organism evidence="3 4">
    <name type="scientific">Mycolicibacterium chubuense (strain NBB4)</name>
    <name type="common">Mycobacterium chubuense</name>
    <dbReference type="NCBI Taxonomy" id="710421"/>
    <lineage>
        <taxon>Bacteria</taxon>
        <taxon>Bacillati</taxon>
        <taxon>Actinomycetota</taxon>
        <taxon>Actinomycetes</taxon>
        <taxon>Mycobacteriales</taxon>
        <taxon>Mycobacteriaceae</taxon>
        <taxon>Mycolicibacterium</taxon>
    </lineage>
</organism>
<feature type="transmembrane region" description="Helical" evidence="2">
    <location>
        <begin position="269"/>
        <end position="288"/>
    </location>
</feature>
<feature type="transmembrane region" description="Helical" evidence="2">
    <location>
        <begin position="185"/>
        <end position="203"/>
    </location>
</feature>
<feature type="transmembrane region" description="Helical" evidence="2">
    <location>
        <begin position="12"/>
        <end position="36"/>
    </location>
</feature>
<dbReference type="PANTHER" id="PTHR43424">
    <property type="entry name" value="LOCUS PUTATIVE PROTEIN 1-RELATED"/>
    <property type="match status" value="1"/>
</dbReference>
<evidence type="ECO:0000313" key="3">
    <source>
        <dbReference type="EMBL" id="AFM19323.1"/>
    </source>
</evidence>
<protein>
    <submittedName>
        <fullName evidence="3">Membrane protein involved in the export of O-antigen and teichoic acid</fullName>
    </submittedName>
</protein>
<feature type="transmembrane region" description="Helical" evidence="2">
    <location>
        <begin position="300"/>
        <end position="321"/>
    </location>
</feature>
<dbReference type="EMBL" id="CP003053">
    <property type="protein sequence ID" value="AFM19323.1"/>
    <property type="molecule type" value="Genomic_DNA"/>
</dbReference>
<feature type="transmembrane region" description="Helical" evidence="2">
    <location>
        <begin position="389"/>
        <end position="412"/>
    </location>
</feature>
<name>I4BPW6_MYCCN</name>
<evidence type="ECO:0000256" key="1">
    <source>
        <dbReference type="SAM" id="MobiDB-lite"/>
    </source>
</evidence>
<keyword evidence="2" id="KW-0472">Membrane</keyword>
<evidence type="ECO:0000313" key="4">
    <source>
        <dbReference type="Proteomes" id="UP000006057"/>
    </source>
</evidence>
<keyword evidence="4" id="KW-1185">Reference proteome</keyword>
<accession>I4BPW6</accession>
<feature type="transmembrane region" description="Helical" evidence="2">
    <location>
        <begin position="126"/>
        <end position="147"/>
    </location>
</feature>
<feature type="transmembrane region" description="Helical" evidence="2">
    <location>
        <begin position="224"/>
        <end position="249"/>
    </location>
</feature>
<feature type="compositionally biased region" description="Basic and acidic residues" evidence="1">
    <location>
        <begin position="688"/>
        <end position="699"/>
    </location>
</feature>
<dbReference type="RefSeq" id="WP_014817791.1">
    <property type="nucleotide sequence ID" value="NC_018027.1"/>
</dbReference>
<feature type="transmembrane region" description="Helical" evidence="2">
    <location>
        <begin position="84"/>
        <end position="106"/>
    </location>
</feature>
<keyword evidence="2" id="KW-1133">Transmembrane helix</keyword>
<evidence type="ECO:0000256" key="2">
    <source>
        <dbReference type="SAM" id="Phobius"/>
    </source>
</evidence>
<keyword evidence="2" id="KW-0812">Transmembrane</keyword>
<dbReference type="OrthoDB" id="8449076at2"/>